<name>A0ABM8W169_GIGMA</name>
<feature type="region of interest" description="Disordered" evidence="1">
    <location>
        <begin position="1"/>
        <end position="32"/>
    </location>
</feature>
<keyword evidence="3" id="KW-1185">Reference proteome</keyword>
<evidence type="ECO:0000313" key="3">
    <source>
        <dbReference type="Proteomes" id="UP000789901"/>
    </source>
</evidence>
<organism evidence="2 3">
    <name type="scientific">Gigaspora margarita</name>
    <dbReference type="NCBI Taxonomy" id="4874"/>
    <lineage>
        <taxon>Eukaryota</taxon>
        <taxon>Fungi</taxon>
        <taxon>Fungi incertae sedis</taxon>
        <taxon>Mucoromycota</taxon>
        <taxon>Glomeromycotina</taxon>
        <taxon>Glomeromycetes</taxon>
        <taxon>Diversisporales</taxon>
        <taxon>Gigasporaceae</taxon>
        <taxon>Gigaspora</taxon>
    </lineage>
</organism>
<accession>A0ABM8W169</accession>
<protein>
    <submittedName>
        <fullName evidence="2">11098_t:CDS:1</fullName>
    </submittedName>
</protein>
<sequence>MSQTIEDITLTRNRQSPHYNNTTTTQTKPPDITYPLEYCNEQKAHIISMTETKWPESTTPYILLTNPLYKIYIANCDAETAIQREPSMRMAFVLYQDLQLYIYNIDKVPRMAIMIDLYFPQNHKTSIISMHLLSSVSKHSNHIQKSMINWIQNAHSRQFDIIVIESGLISLLDFNDIEEHTWSRDNSKSQINDIWTSYSILLDVSEPKLSTSDESTKSDHKILSIKWNTRISLKTGYDFIKKIEELQLYSSIIQDENHLNKYWNT</sequence>
<feature type="compositionally biased region" description="Polar residues" evidence="1">
    <location>
        <begin position="1"/>
        <end position="21"/>
    </location>
</feature>
<dbReference type="InterPro" id="IPR036691">
    <property type="entry name" value="Endo/exonu/phosph_ase_sf"/>
</dbReference>
<dbReference type="EMBL" id="CAJVQB010000615">
    <property type="protein sequence ID" value="CAG8498507.1"/>
    <property type="molecule type" value="Genomic_DNA"/>
</dbReference>
<evidence type="ECO:0000313" key="2">
    <source>
        <dbReference type="EMBL" id="CAG8498507.1"/>
    </source>
</evidence>
<evidence type="ECO:0000256" key="1">
    <source>
        <dbReference type="SAM" id="MobiDB-lite"/>
    </source>
</evidence>
<reference evidence="2 3" key="1">
    <citation type="submission" date="2021-06" db="EMBL/GenBank/DDBJ databases">
        <authorList>
            <person name="Kallberg Y."/>
            <person name="Tangrot J."/>
            <person name="Rosling A."/>
        </authorList>
    </citation>
    <scope>NUCLEOTIDE SEQUENCE [LARGE SCALE GENOMIC DNA]</scope>
    <source>
        <strain evidence="2 3">120-4 pot B 10/14</strain>
    </source>
</reference>
<comment type="caution">
    <text evidence="2">The sequence shown here is derived from an EMBL/GenBank/DDBJ whole genome shotgun (WGS) entry which is preliminary data.</text>
</comment>
<proteinExistence type="predicted"/>
<dbReference type="Gene3D" id="3.60.10.10">
    <property type="entry name" value="Endonuclease/exonuclease/phosphatase"/>
    <property type="match status" value="1"/>
</dbReference>
<gene>
    <name evidence="2" type="ORF">GMARGA_LOCUS2081</name>
</gene>
<dbReference type="Proteomes" id="UP000789901">
    <property type="component" value="Unassembled WGS sequence"/>
</dbReference>